<dbReference type="RefSeq" id="WP_059078127.1">
    <property type="nucleotide sequence ID" value="NZ_BCMM01000001.1"/>
</dbReference>
<evidence type="ECO:0000313" key="1">
    <source>
        <dbReference type="EMBL" id="GAQ59970.1"/>
    </source>
</evidence>
<sequence length="61" mass="6519">MGRSAPPGDLRTHGRVLGRARCAQAWTFVREALAGDIADPQGGVRLRLRAGRPHITVSETG</sequence>
<protein>
    <submittedName>
        <fullName evidence="1">Uncharacterized protein</fullName>
    </submittedName>
</protein>
<reference evidence="2" key="1">
    <citation type="submission" date="2015-11" db="EMBL/GenBank/DDBJ databases">
        <authorList>
            <consortium name="Cross-ministerial Strategic Innovation Promotion Program (SIP) consortium"/>
            <person name="Tomihama T."/>
            <person name="Ikenaga M."/>
            <person name="Sakai M."/>
            <person name="Okubo T."/>
            <person name="Ikeda S."/>
        </authorList>
    </citation>
    <scope>NUCLEOTIDE SEQUENCE [LARGE SCALE GENOMIC DNA]</scope>
    <source>
        <strain evidence="2">S58</strain>
    </source>
</reference>
<dbReference type="OrthoDB" id="9816160at2"/>
<reference evidence="1 2" key="2">
    <citation type="journal article" date="2016" name="Genome Announc.">
        <title>Draft Genome Sequences of Streptomyces scabiei S58, Streptomyces turgidiscabies T45, and Streptomyces acidiscabies a10, the Pathogens of Potato Common Scab, Isolated in Japan.</title>
        <authorList>
            <person name="Tomihama T."/>
            <person name="Nishi Y."/>
            <person name="Sakai M."/>
            <person name="Ikenaga M."/>
            <person name="Okubo T."/>
            <person name="Ikeda S."/>
        </authorList>
    </citation>
    <scope>NUCLEOTIDE SEQUENCE [LARGE SCALE GENOMIC DNA]</scope>
    <source>
        <strain evidence="1 2">S58</strain>
    </source>
</reference>
<name>A0A100JI73_STRSC</name>
<evidence type="ECO:0000313" key="2">
    <source>
        <dbReference type="Proteomes" id="UP000067448"/>
    </source>
</evidence>
<dbReference type="Proteomes" id="UP000067448">
    <property type="component" value="Unassembled WGS sequence"/>
</dbReference>
<accession>A0A100JI73</accession>
<reference evidence="2" key="3">
    <citation type="submission" date="2016-02" db="EMBL/GenBank/DDBJ databases">
        <title>Draft genome of pathogenic Streptomyces sp. in Japan.</title>
        <authorList>
            <person name="Tomihama T."/>
            <person name="Ikenaga M."/>
            <person name="Sakai M."/>
            <person name="Okubo T."/>
            <person name="Ikeda S."/>
        </authorList>
    </citation>
    <scope>NUCLEOTIDE SEQUENCE [LARGE SCALE GENOMIC DNA]</scope>
    <source>
        <strain evidence="2">S58</strain>
    </source>
</reference>
<comment type="caution">
    <text evidence="1">The sequence shown here is derived from an EMBL/GenBank/DDBJ whole genome shotgun (WGS) entry which is preliminary data.</text>
</comment>
<proteinExistence type="predicted"/>
<organism evidence="1 2">
    <name type="scientific">Streptomyces scabiei</name>
    <dbReference type="NCBI Taxonomy" id="1930"/>
    <lineage>
        <taxon>Bacteria</taxon>
        <taxon>Bacillati</taxon>
        <taxon>Actinomycetota</taxon>
        <taxon>Actinomycetes</taxon>
        <taxon>Kitasatosporales</taxon>
        <taxon>Streptomycetaceae</taxon>
        <taxon>Streptomyces</taxon>
    </lineage>
</organism>
<dbReference type="AlphaFoldDB" id="A0A100JI73"/>
<gene>
    <name evidence="1" type="ORF">SsS58_00308</name>
</gene>
<dbReference type="EMBL" id="BCMM01000001">
    <property type="protein sequence ID" value="GAQ59970.1"/>
    <property type="molecule type" value="Genomic_DNA"/>
</dbReference>